<dbReference type="GO" id="GO:0007165">
    <property type="term" value="P:signal transduction"/>
    <property type="evidence" value="ECO:0007669"/>
    <property type="project" value="UniProtKB-KW"/>
</dbReference>
<reference evidence="8" key="1">
    <citation type="submission" date="2016-11" db="EMBL/GenBank/DDBJ databases">
        <authorList>
            <person name="Varghese N."/>
            <person name="Submissions S."/>
        </authorList>
    </citation>
    <scope>NUCLEOTIDE SEQUENCE [LARGE SCALE GENOMIC DNA]</scope>
    <source>
        <strain evidence="8">DSM 15449</strain>
    </source>
</reference>
<dbReference type="PROSITE" id="PS50111">
    <property type="entry name" value="CHEMOTAXIS_TRANSDUC_2"/>
    <property type="match status" value="1"/>
</dbReference>
<proteinExistence type="inferred from homology"/>
<dbReference type="GO" id="GO:0006935">
    <property type="term" value="P:chemotaxis"/>
    <property type="evidence" value="ECO:0007669"/>
    <property type="project" value="InterPro"/>
</dbReference>
<dbReference type="GO" id="GO:0016020">
    <property type="term" value="C:membrane"/>
    <property type="evidence" value="ECO:0007669"/>
    <property type="project" value="InterPro"/>
</dbReference>
<evidence type="ECO:0000256" key="2">
    <source>
        <dbReference type="ARBA" id="ARBA00029447"/>
    </source>
</evidence>
<comment type="similarity">
    <text evidence="2">Belongs to the methyl-accepting chemotaxis (MCP) protein family.</text>
</comment>
<feature type="transmembrane region" description="Helical" evidence="5">
    <location>
        <begin position="12"/>
        <end position="35"/>
    </location>
</feature>
<feature type="coiled-coil region" evidence="4">
    <location>
        <begin position="537"/>
        <end position="567"/>
    </location>
</feature>
<gene>
    <name evidence="7" type="ORF">SAMN02746098_00227</name>
</gene>
<keyword evidence="5" id="KW-1133">Transmembrane helix</keyword>
<evidence type="ECO:0000256" key="3">
    <source>
        <dbReference type="PROSITE-ProRule" id="PRU00284"/>
    </source>
</evidence>
<dbReference type="InterPro" id="IPR004089">
    <property type="entry name" value="MCPsignal_dom"/>
</dbReference>
<evidence type="ECO:0000313" key="7">
    <source>
        <dbReference type="EMBL" id="SHH12249.1"/>
    </source>
</evidence>
<evidence type="ECO:0000313" key="8">
    <source>
        <dbReference type="Proteomes" id="UP000183954"/>
    </source>
</evidence>
<keyword evidence="5" id="KW-0812">Transmembrane</keyword>
<keyword evidence="4" id="KW-0175">Coiled coil</keyword>
<dbReference type="InterPro" id="IPR024478">
    <property type="entry name" value="HlyB_4HB_MCP"/>
</dbReference>
<accession>A0A1M5QER8</accession>
<dbReference type="Gene3D" id="1.10.287.950">
    <property type="entry name" value="Methyl-accepting chemotaxis protein"/>
    <property type="match status" value="1"/>
</dbReference>
<feature type="transmembrane region" description="Helical" evidence="5">
    <location>
        <begin position="192"/>
        <end position="211"/>
    </location>
</feature>
<dbReference type="Pfam" id="PF00015">
    <property type="entry name" value="MCPsignal"/>
    <property type="match status" value="1"/>
</dbReference>
<evidence type="ECO:0000256" key="1">
    <source>
        <dbReference type="ARBA" id="ARBA00023224"/>
    </source>
</evidence>
<dbReference type="RefSeq" id="WP_073027200.1">
    <property type="nucleotide sequence ID" value="NZ_FQXJ01000003.1"/>
</dbReference>
<dbReference type="PRINTS" id="PR00260">
    <property type="entry name" value="CHEMTRNSDUCR"/>
</dbReference>
<dbReference type="InterPro" id="IPR004090">
    <property type="entry name" value="Chemotax_Me-accpt_rcpt"/>
</dbReference>
<feature type="domain" description="Methyl-accepting transducer" evidence="6">
    <location>
        <begin position="287"/>
        <end position="551"/>
    </location>
</feature>
<dbReference type="AlphaFoldDB" id="A0A1M5QER8"/>
<dbReference type="PANTHER" id="PTHR32089:SF112">
    <property type="entry name" value="LYSOZYME-LIKE PROTEIN-RELATED"/>
    <property type="match status" value="1"/>
</dbReference>
<keyword evidence="5" id="KW-0472">Membrane</keyword>
<sequence length="573" mass="63059">MKLENRGLGFQVTVLMLFIALAAGVVGTIGIYGMYQMNATSNMVYEQDVIPLNHLSEMRFAAQVYRSDVALAVSARTPEERQVYLADIIEKSKDIEEQMSQYEVISKSAQDSDSWNQFKVTWNDYVNASKISINAAEEGRIEDAKAHMYEVAGTKHQLAGDTLQKIVDSKMDEVNMHSTMTTNEIFKKATRVSVILVVIDVLVSFVIGWFLSRALSKMMRSFVLNANEIASGDIGRRKKSPWKAWNREGAELLKAFDDMGLSLRDTITKVVDMASQLTRTAQEMRLGAEQSAHAAEQVASSASEIATDAELQVQEMTENHKRISLMIDELSQTEQDAEKVSLASSRSADLSRNGNIALGQVVKQMDEIESQVHSLSQVIGDVDEKSKEIAKTVQIIDSIAQQTNLLALNAAIEAARAGENGRGFAVVAEEVRKLAEQVQTSLVDISQRVQEMQRASRSAHQGMKTSVDSVNQGSTYLKEISNQFTVILSSVEVSAGLAQDIETTVQKVQQDGEQIKIGMQTVVKQAESTSTGTQTTAAAAEEQNASVEELFASAESLNDLAKDLKQLMDYFKL</sequence>
<dbReference type="Pfam" id="PF12729">
    <property type="entry name" value="4HB_MCP_1"/>
    <property type="match status" value="1"/>
</dbReference>
<evidence type="ECO:0000256" key="4">
    <source>
        <dbReference type="SAM" id="Coils"/>
    </source>
</evidence>
<keyword evidence="1 3" id="KW-0807">Transducer</keyword>
<dbReference type="STRING" id="1121420.SAMN02746098_00227"/>
<organism evidence="7 8">
    <name type="scientific">Desulfosporosinus lacus DSM 15449</name>
    <dbReference type="NCBI Taxonomy" id="1121420"/>
    <lineage>
        <taxon>Bacteria</taxon>
        <taxon>Bacillati</taxon>
        <taxon>Bacillota</taxon>
        <taxon>Clostridia</taxon>
        <taxon>Eubacteriales</taxon>
        <taxon>Desulfitobacteriaceae</taxon>
        <taxon>Desulfosporosinus</taxon>
    </lineage>
</organism>
<dbReference type="Proteomes" id="UP000183954">
    <property type="component" value="Unassembled WGS sequence"/>
</dbReference>
<protein>
    <submittedName>
        <fullName evidence="7">Methyl-accepting chemotaxis protein</fullName>
    </submittedName>
</protein>
<dbReference type="GO" id="GO:0004888">
    <property type="term" value="F:transmembrane signaling receptor activity"/>
    <property type="evidence" value="ECO:0007669"/>
    <property type="project" value="InterPro"/>
</dbReference>
<name>A0A1M5QER8_9FIRM</name>
<evidence type="ECO:0000259" key="6">
    <source>
        <dbReference type="PROSITE" id="PS50111"/>
    </source>
</evidence>
<dbReference type="SMART" id="SM00283">
    <property type="entry name" value="MA"/>
    <property type="match status" value="1"/>
</dbReference>
<dbReference type="OrthoDB" id="9804712at2"/>
<evidence type="ECO:0000256" key="5">
    <source>
        <dbReference type="SAM" id="Phobius"/>
    </source>
</evidence>
<dbReference type="EMBL" id="FQXJ01000003">
    <property type="protein sequence ID" value="SHH12249.1"/>
    <property type="molecule type" value="Genomic_DNA"/>
</dbReference>
<dbReference type="SUPFAM" id="SSF58104">
    <property type="entry name" value="Methyl-accepting chemotaxis protein (MCP) signaling domain"/>
    <property type="match status" value="1"/>
</dbReference>
<keyword evidence="8" id="KW-1185">Reference proteome</keyword>
<dbReference type="PANTHER" id="PTHR32089">
    <property type="entry name" value="METHYL-ACCEPTING CHEMOTAXIS PROTEIN MCPB"/>
    <property type="match status" value="1"/>
</dbReference>